<keyword evidence="4 18" id="KW-0813">Transport</keyword>
<evidence type="ECO:0000256" key="16">
    <source>
        <dbReference type="ARBA" id="ARBA00023303"/>
    </source>
</evidence>
<evidence type="ECO:0000256" key="1">
    <source>
        <dbReference type="ARBA" id="ARBA00004141"/>
    </source>
</evidence>
<evidence type="ECO:0000256" key="12">
    <source>
        <dbReference type="ARBA" id="ARBA00023157"/>
    </source>
</evidence>
<dbReference type="Pfam" id="PF00858">
    <property type="entry name" value="ASC"/>
    <property type="match status" value="1"/>
</dbReference>
<dbReference type="PANTHER" id="PTHR22722">
    <property type="entry name" value="LOW-DENSITY LIPOPROTEIN RECEPTOR-RELATED PROTEIN 2-RELATED"/>
    <property type="match status" value="1"/>
</dbReference>
<dbReference type="SMART" id="SM00192">
    <property type="entry name" value="LDLa"/>
    <property type="match status" value="2"/>
</dbReference>
<dbReference type="PROSITE" id="PS01209">
    <property type="entry name" value="LDLRA_1"/>
    <property type="match status" value="1"/>
</dbReference>
<evidence type="ECO:0000256" key="18">
    <source>
        <dbReference type="RuleBase" id="RU000679"/>
    </source>
</evidence>
<dbReference type="SUPFAM" id="SSF57424">
    <property type="entry name" value="LDL receptor-like module"/>
    <property type="match status" value="2"/>
</dbReference>
<evidence type="ECO:0000256" key="4">
    <source>
        <dbReference type="ARBA" id="ARBA00022448"/>
    </source>
</evidence>
<name>A0AAW0UYS2_SCYPA</name>
<evidence type="ECO:0000256" key="10">
    <source>
        <dbReference type="ARBA" id="ARBA00023065"/>
    </source>
</evidence>
<dbReference type="InterPro" id="IPR001873">
    <property type="entry name" value="ENaC"/>
</dbReference>
<evidence type="ECO:0000256" key="6">
    <source>
        <dbReference type="ARBA" id="ARBA00022692"/>
    </source>
</evidence>
<dbReference type="EMBL" id="JARAKH010000003">
    <property type="protein sequence ID" value="KAK8404855.1"/>
    <property type="molecule type" value="Genomic_DNA"/>
</dbReference>
<evidence type="ECO:0000256" key="7">
    <source>
        <dbReference type="ARBA" id="ARBA00022737"/>
    </source>
</evidence>
<dbReference type="CDD" id="cd00112">
    <property type="entry name" value="LDLa"/>
    <property type="match status" value="1"/>
</dbReference>
<proteinExistence type="inferred from homology"/>
<protein>
    <submittedName>
        <fullName evidence="20">Uncharacterized protein</fullName>
    </submittedName>
</protein>
<dbReference type="GO" id="GO:0005272">
    <property type="term" value="F:sodium channel activity"/>
    <property type="evidence" value="ECO:0007669"/>
    <property type="project" value="UniProtKB-KW"/>
</dbReference>
<dbReference type="GO" id="GO:0006898">
    <property type="term" value="P:receptor-mediated endocytosis"/>
    <property type="evidence" value="ECO:0007669"/>
    <property type="project" value="TreeGrafter"/>
</dbReference>
<reference evidence="20 21" key="1">
    <citation type="submission" date="2023-03" db="EMBL/GenBank/DDBJ databases">
        <title>High-quality genome of Scylla paramamosain provides insights in environmental adaptation.</title>
        <authorList>
            <person name="Zhang L."/>
        </authorList>
    </citation>
    <scope>NUCLEOTIDE SEQUENCE [LARGE SCALE GENOMIC DNA]</scope>
    <source>
        <strain evidence="20">LZ_2023a</strain>
        <tissue evidence="20">Muscle</tissue>
    </source>
</reference>
<feature type="disulfide bond" evidence="17">
    <location>
        <begin position="596"/>
        <end position="611"/>
    </location>
</feature>
<feature type="disulfide bond" evidence="17">
    <location>
        <begin position="584"/>
        <end position="602"/>
    </location>
</feature>
<keyword evidence="16 18" id="KW-0407">Ion channel</keyword>
<keyword evidence="12 17" id="KW-1015">Disulfide bond</keyword>
<keyword evidence="21" id="KW-1185">Reference proteome</keyword>
<feature type="transmembrane region" description="Helical" evidence="19">
    <location>
        <begin position="97"/>
        <end position="116"/>
    </location>
</feature>
<dbReference type="PROSITE" id="PS50068">
    <property type="entry name" value="LDLRA_2"/>
    <property type="match status" value="2"/>
</dbReference>
<keyword evidence="7" id="KW-0677">Repeat</keyword>
<comment type="similarity">
    <text evidence="3 18">Belongs to the amiloride-sensitive sodium channel (TC 1.A.6) family.</text>
</comment>
<evidence type="ECO:0000256" key="19">
    <source>
        <dbReference type="SAM" id="Phobius"/>
    </source>
</evidence>
<evidence type="ECO:0000256" key="8">
    <source>
        <dbReference type="ARBA" id="ARBA00022989"/>
    </source>
</evidence>
<dbReference type="InterPro" id="IPR036055">
    <property type="entry name" value="LDL_receptor-like_sf"/>
</dbReference>
<evidence type="ECO:0000256" key="11">
    <source>
        <dbReference type="ARBA" id="ARBA00023136"/>
    </source>
</evidence>
<keyword evidence="8 19" id="KW-1133">Transmembrane helix</keyword>
<keyword evidence="14" id="KW-0325">Glycoprotein</keyword>
<organism evidence="20 21">
    <name type="scientific">Scylla paramamosain</name>
    <name type="common">Mud crab</name>
    <dbReference type="NCBI Taxonomy" id="85552"/>
    <lineage>
        <taxon>Eukaryota</taxon>
        <taxon>Metazoa</taxon>
        <taxon>Ecdysozoa</taxon>
        <taxon>Arthropoda</taxon>
        <taxon>Crustacea</taxon>
        <taxon>Multicrustacea</taxon>
        <taxon>Malacostraca</taxon>
        <taxon>Eumalacostraca</taxon>
        <taxon>Eucarida</taxon>
        <taxon>Decapoda</taxon>
        <taxon>Pleocyemata</taxon>
        <taxon>Brachyura</taxon>
        <taxon>Eubrachyura</taxon>
        <taxon>Portunoidea</taxon>
        <taxon>Portunidae</taxon>
        <taxon>Portuninae</taxon>
        <taxon>Scylla</taxon>
    </lineage>
</organism>
<evidence type="ECO:0000256" key="5">
    <source>
        <dbReference type="ARBA" id="ARBA00022461"/>
    </source>
</evidence>
<dbReference type="Proteomes" id="UP001487740">
    <property type="component" value="Unassembled WGS sequence"/>
</dbReference>
<gene>
    <name evidence="20" type="ORF">O3P69_001450</name>
</gene>
<keyword evidence="11 19" id="KW-0472">Membrane</keyword>
<feature type="disulfide bond" evidence="17">
    <location>
        <begin position="634"/>
        <end position="649"/>
    </location>
</feature>
<accession>A0AAW0UYS2</accession>
<keyword evidence="13" id="KW-0675">Receptor</keyword>
<evidence type="ECO:0000256" key="2">
    <source>
        <dbReference type="ARBA" id="ARBA00004167"/>
    </source>
</evidence>
<evidence type="ECO:0000313" key="21">
    <source>
        <dbReference type="Proteomes" id="UP001487740"/>
    </source>
</evidence>
<keyword evidence="10 18" id="KW-0406">Ion transport</keyword>
<dbReference type="AlphaFoldDB" id="A0AAW0UYS2"/>
<evidence type="ECO:0000256" key="3">
    <source>
        <dbReference type="ARBA" id="ARBA00007193"/>
    </source>
</evidence>
<dbReference type="PANTHER" id="PTHR22722:SF14">
    <property type="entry name" value="MEGALIN, ISOFORM A"/>
    <property type="match status" value="1"/>
</dbReference>
<evidence type="ECO:0000256" key="15">
    <source>
        <dbReference type="ARBA" id="ARBA00023201"/>
    </source>
</evidence>
<comment type="caution">
    <text evidence="20">The sequence shown here is derived from an EMBL/GenBank/DDBJ whole genome shotgun (WGS) entry which is preliminary data.</text>
</comment>
<dbReference type="InterPro" id="IPR002172">
    <property type="entry name" value="LDrepeatLR_classA_rpt"/>
</dbReference>
<dbReference type="GO" id="GO:0043235">
    <property type="term" value="C:receptor complex"/>
    <property type="evidence" value="ECO:0007669"/>
    <property type="project" value="TreeGrafter"/>
</dbReference>
<comment type="caution">
    <text evidence="17">Lacks conserved residue(s) required for the propagation of feature annotation.</text>
</comment>
<keyword evidence="6 18" id="KW-0812">Transmembrane</keyword>
<evidence type="ECO:0000256" key="9">
    <source>
        <dbReference type="ARBA" id="ARBA00023053"/>
    </source>
</evidence>
<keyword evidence="15 18" id="KW-0739">Sodium transport</keyword>
<evidence type="ECO:0000256" key="13">
    <source>
        <dbReference type="ARBA" id="ARBA00023170"/>
    </source>
</evidence>
<feature type="disulfide bond" evidence="17">
    <location>
        <begin position="577"/>
        <end position="589"/>
    </location>
</feature>
<dbReference type="GO" id="GO:0042562">
    <property type="term" value="F:hormone binding"/>
    <property type="evidence" value="ECO:0007669"/>
    <property type="project" value="TreeGrafter"/>
</dbReference>
<evidence type="ECO:0000256" key="14">
    <source>
        <dbReference type="ARBA" id="ARBA00023180"/>
    </source>
</evidence>
<evidence type="ECO:0000313" key="20">
    <source>
        <dbReference type="EMBL" id="KAK8404855.1"/>
    </source>
</evidence>
<dbReference type="Gene3D" id="4.10.400.10">
    <property type="entry name" value="Low-density Lipoprotein Receptor"/>
    <property type="match status" value="2"/>
</dbReference>
<dbReference type="GO" id="GO:0016324">
    <property type="term" value="C:apical plasma membrane"/>
    <property type="evidence" value="ECO:0007669"/>
    <property type="project" value="TreeGrafter"/>
</dbReference>
<keyword evidence="9" id="KW-0915">Sodium</keyword>
<evidence type="ECO:0000256" key="17">
    <source>
        <dbReference type="PROSITE-ProRule" id="PRU00124"/>
    </source>
</evidence>
<comment type="subcellular location">
    <subcellularLocation>
        <location evidence="1">Membrane</location>
        <topology evidence="1">Multi-pass membrane protein</topology>
    </subcellularLocation>
    <subcellularLocation>
        <location evidence="2">Membrane</location>
        <topology evidence="2">Single-pass membrane protein</topology>
    </subcellularLocation>
</comment>
<sequence length="659" mass="75435">MTPSSSFDRCRIDHEPIPLPIVRATNNMDKNEAEGWEKEDDRRWEEEISLTSRVADFFSSTTIHGVGRIYRPVENLTFNYLMNQLAFMTIIIRVDQWWRRAMWFALWACMSVWAIYQLCSVAVDYARYPKTITRSTEEERLVELPAVTVCNLSPLPATPALAFHPTWGAFLALQDAATRPECDETEPQMSQVRNAETFIPTKETAAGGGAQDATLGHEQRGVLQPRVKFEKLQQSQPLNPSHSSFDGGFQAAPMRRQDEASRRTHAITKLMHHKEVNDHLHKSNSEYSSSNSFDGNFRTAPMRTNAVASLSHNKKSRIVSQAQSLSSEEIQILPQRYKTYGKAYNQRRKSEPLNDRLNSPRLHQHQLYGHRVPDKFRRLWKEDRQHTEQFIDSKLEDRIPERVRKFGKDKAQYTEELMDAERDHRIPNRIRKLWKGNDQYAEEITNLGQETNEKEGNGAEERMLRLNQHREISREDSLVIGRGQREGSSARKENIRRFENEIKRQNFMKAKVQFKESGHAGRRHDPRLVAMKKAADVGTPMSSRASLISPQAMTGSLNETEGLNNSSEVEKGDAGQCGTGYLSCRDNTCFREHRACDIWMDCPDNSDEDYCTCGAGEYKCKGKELICLSPSMLCDGVWQCPLDDDEHHCGTCQKGGMAV</sequence>
<dbReference type="InterPro" id="IPR051221">
    <property type="entry name" value="LDLR-related"/>
</dbReference>
<keyword evidence="5 18" id="KW-0894">Sodium channel</keyword>
<dbReference type="InterPro" id="IPR023415">
    <property type="entry name" value="LDLR_class-A_CS"/>
</dbReference>